<keyword evidence="2" id="KW-1185">Reference proteome</keyword>
<accession>A0ACC3CFP2</accession>
<comment type="caution">
    <text evidence="1">The sequence shown here is derived from an EMBL/GenBank/DDBJ whole genome shotgun (WGS) entry which is preliminary data.</text>
</comment>
<proteinExistence type="predicted"/>
<sequence>MHFVLASDLASVDKLDPSARGTTSRSYQTQSASMEFVSACEIADADGPLRDARLPAQQRGSSGPHVREGNYHGWVSGPGPGRGKGRTVKVRDRARDVLTVVLCTELNRNLRKHFDDGGIATRALSGLRPLRSSLKSVTDKALRQRAWWMGRSGSIGVLLHMGTSRSRLDKHRLPSYAINVTRGVTGQLNVSCSGPEKCLDECGCDFAADMAAALEAVRAATALSMAEVFTVLETSVRHEALTVGTAVPYGKSLSVVRSGTGSWPFAVVRKTVAGRWICIACPVADGECGHRVAAAGAADALQDTDDDDDGTSRYQFPDDGPDEEDVLPGKAGEQSSRYRLVHASRLPRDLVPPNSAQQANTSLVLAASTGISVEYRAPAACPFCSCGPVQGKEPTPHYCRVEFADGSIDAKVYSWRCPRCRYRVMIDGRDEGLVFSSPFTAYSEAFLFELAVNLSRNGSSLRSSADLRCGFSELSAPFKYRSPSGRLRSLTTLRKALVTYLELAIKGLPRDVSTCRTCARPDGSLAVVCFDGLQLGYKVKYKKAFVRPAVRTGAIPRASVYAHVVRDLSTAKALGSILKVSKSESAKDKSVTTITALRGWVMAVRVLWGDPPDPDKPELSKNTKKSTPAGERGWDAAADGGVRPELTHFLGKVFCCCPVARELCIEIAGASADLRRRIPQDLRQRILGMVAHDPNDDVDGAAVEPARVRRQERAAFDGTAHVDGARSAVAGELTDQAAVGLTVGPAFPDSSNDNDGSDGSEASTEMEDSDDELTSADDRISVTGEAGDDEPGGVWDKSAPLLHYAELFKERALADSGGAAEEQAEQDRVLRLQPSIPTTAAASHNIINFVRAVAVDPFTLWAPGGKWDAVNALIETLDSPFYTSEALAAVLDDDALRELRLLRDATACLGPAFAADRTIRAAFSGVLSALKAAGDAYDTFVATNEMLHEESDADSDDSINQGSERVWTKEAMASAHPSETFSPSQYATTWLKAPATVESYRAAYSTSPRLQREGLYLESGVWAPSFPIVRPTPNFEGDAAAATDEPDCSHLMGRENKYTGGTFGAFCTCAHPKCVGVVVLDGSEGQRMPIEFIVQRLKTLPEVVVYDFSCATLKTALCRLPYVGRTVRFLVDRFHWRKNHVMCSKGMNPDSYSSMEGVNTSSSEERNALSRRQEHHLRLMKQDNFIIFTTYQQALSNVIAMYRDEETSLTPCRWPRWYRERFVDTVGNTERY</sequence>
<dbReference type="Proteomes" id="UP000798662">
    <property type="component" value="Chromosome 3"/>
</dbReference>
<organism evidence="1 2">
    <name type="scientific">Pyropia yezoensis</name>
    <name type="common">Susabi-nori</name>
    <name type="synonym">Porphyra yezoensis</name>
    <dbReference type="NCBI Taxonomy" id="2788"/>
    <lineage>
        <taxon>Eukaryota</taxon>
        <taxon>Rhodophyta</taxon>
        <taxon>Bangiophyceae</taxon>
        <taxon>Bangiales</taxon>
        <taxon>Bangiaceae</taxon>
        <taxon>Pyropia</taxon>
    </lineage>
</organism>
<gene>
    <name evidence="1" type="ORF">I4F81_011397</name>
</gene>
<dbReference type="EMBL" id="CM020620">
    <property type="protein sequence ID" value="KAK1868915.1"/>
    <property type="molecule type" value="Genomic_DNA"/>
</dbReference>
<name>A0ACC3CFP2_PYRYE</name>
<evidence type="ECO:0000313" key="2">
    <source>
        <dbReference type="Proteomes" id="UP000798662"/>
    </source>
</evidence>
<reference evidence="1" key="1">
    <citation type="submission" date="2019-11" db="EMBL/GenBank/DDBJ databases">
        <title>Nori genome reveals adaptations in red seaweeds to the harsh intertidal environment.</title>
        <authorList>
            <person name="Wang D."/>
            <person name="Mao Y."/>
        </authorList>
    </citation>
    <scope>NUCLEOTIDE SEQUENCE</scope>
    <source>
        <tissue evidence="1">Gametophyte</tissue>
    </source>
</reference>
<protein>
    <submittedName>
        <fullName evidence="1">Uncharacterized protein</fullName>
    </submittedName>
</protein>
<evidence type="ECO:0000313" key="1">
    <source>
        <dbReference type="EMBL" id="KAK1868915.1"/>
    </source>
</evidence>